<dbReference type="OrthoDB" id="2902at2157"/>
<protein>
    <submittedName>
        <fullName evidence="2">Uncharacterized protein</fullName>
    </submittedName>
</protein>
<dbReference type="KEGG" id="nct:NMSP_1510"/>
<dbReference type="AlphaFoldDB" id="A0A2Z2HME3"/>
<gene>
    <name evidence="2" type="ORF">NMSP_1510</name>
</gene>
<accession>A0A2Z2HME3</accession>
<organism evidence="2 3">
    <name type="scientific">Candidatus Nitrosomarinus catalinensis</name>
    <dbReference type="NCBI Taxonomy" id="1898749"/>
    <lineage>
        <taxon>Archaea</taxon>
        <taxon>Nitrososphaerota</taxon>
        <taxon>Nitrososphaeria</taxon>
        <taxon>Nitrosopumilales</taxon>
        <taxon>Nitrosopumilaceae</taxon>
        <taxon>Candidatus Nitrosomarinus</taxon>
    </lineage>
</organism>
<keyword evidence="1" id="KW-1133">Transmembrane helix</keyword>
<name>A0A2Z2HME3_9ARCH</name>
<evidence type="ECO:0000256" key="1">
    <source>
        <dbReference type="SAM" id="Phobius"/>
    </source>
</evidence>
<evidence type="ECO:0000313" key="2">
    <source>
        <dbReference type="EMBL" id="ARS65113.1"/>
    </source>
</evidence>
<keyword evidence="1" id="KW-0812">Transmembrane</keyword>
<dbReference type="Proteomes" id="UP000249949">
    <property type="component" value="Chromosome"/>
</dbReference>
<proteinExistence type="predicted"/>
<feature type="transmembrane region" description="Helical" evidence="1">
    <location>
        <begin position="55"/>
        <end position="78"/>
    </location>
</feature>
<reference evidence="2 3" key="1">
    <citation type="journal article" date="2017" name="Environ. Microbiol.">
        <title>Genome and epigenome of a novel marine Thaumarchaeota strain suggest viral infection, phosphorothioation DNA modification and multiple restriction systems.</title>
        <authorList>
            <person name="Ahlgren N.A."/>
            <person name="Chen Y."/>
            <person name="Needham D.M."/>
            <person name="Parada A.E."/>
            <person name="Sachdeva R."/>
            <person name="Trinh V."/>
            <person name="Chen T."/>
            <person name="Fuhrman J.A."/>
        </authorList>
    </citation>
    <scope>NUCLEOTIDE SEQUENCE [LARGE SCALE GENOMIC DNA]</scope>
    <source>
        <strain evidence="2 3">SPOT01</strain>
    </source>
</reference>
<feature type="transmembrane region" description="Helical" evidence="1">
    <location>
        <begin position="17"/>
        <end position="35"/>
    </location>
</feature>
<feature type="transmembrane region" description="Helical" evidence="1">
    <location>
        <begin position="99"/>
        <end position="126"/>
    </location>
</feature>
<sequence>MQTKFQLISNVLTMRKYAMIGIGSGLGLGVVYYFLTMSMLPTHFDAELQIAPFYIFTSIGLTVVISSLAGINFAMMAFKINQMKKMNSVKPNSVKTNSSALFGGVFAAFTPGCPACTAPLAVILGAVGGLSLFPMQGLELKFISVGVLIFSIYWITRGLQSKSCCKIG</sequence>
<feature type="transmembrane region" description="Helical" evidence="1">
    <location>
        <begin position="138"/>
        <end position="156"/>
    </location>
</feature>
<evidence type="ECO:0000313" key="3">
    <source>
        <dbReference type="Proteomes" id="UP000249949"/>
    </source>
</evidence>
<keyword evidence="1" id="KW-0472">Membrane</keyword>
<keyword evidence="3" id="KW-1185">Reference proteome</keyword>
<dbReference type="EMBL" id="CP021324">
    <property type="protein sequence ID" value="ARS65113.1"/>
    <property type="molecule type" value="Genomic_DNA"/>
</dbReference>